<evidence type="ECO:0000256" key="4">
    <source>
        <dbReference type="ARBA" id="ARBA00022827"/>
    </source>
</evidence>
<keyword evidence="11" id="KW-1185">Reference proteome</keyword>
<dbReference type="SUPFAM" id="SSF47203">
    <property type="entry name" value="Acyl-CoA dehydrogenase C-terminal domain-like"/>
    <property type="match status" value="1"/>
</dbReference>
<comment type="caution">
    <text evidence="10">The sequence shown here is derived from an EMBL/GenBank/DDBJ whole genome shotgun (WGS) entry which is preliminary data.</text>
</comment>
<gene>
    <name evidence="10" type="ORF">HND93_30080</name>
</gene>
<name>A0ABX2TI05_9PROT</name>
<dbReference type="InterPro" id="IPR037069">
    <property type="entry name" value="AcylCoA_DH/ox_N_sf"/>
</dbReference>
<feature type="region of interest" description="Disordered" evidence="6">
    <location>
        <begin position="384"/>
        <end position="403"/>
    </location>
</feature>
<evidence type="ECO:0000256" key="1">
    <source>
        <dbReference type="ARBA" id="ARBA00001974"/>
    </source>
</evidence>
<sequence length="403" mass="42212">MPTVWEPALDAEARRWQTVAQRLTEEFFAPNAAAVDAAQRYPTENVERLAAAGIDRLFLPKPFGEGASLTALSAVIEAIATGCSSTSGIVATLQLGANPVIFAGTERQKTDYLTHGDGRLKSVSFALSERDAGSDPASMTTSAVREGNGWRVRGEKCWIGGGGVADTYVVFAQTVPGSGHRGIAAFLVHATQPGVTAVGFEDKMGMRGTVNARLAFDTLVAEDAVLAAPGAAFALAIAALKVGRISVAAQSCGIALAAYRAAARHATTRSAFGRPIIDHQGVGFQLADLASRLSAGRMMTYAAAAAFDAGEDVTVIGAQAKLFCSEMAHEAVDIGVQVFGGAGFVKPNVVERLYRDQRATEIYEGTSEIQRLVIARAIKAEHAPDADADRMPADRPTGMMAAQ</sequence>
<evidence type="ECO:0000313" key="10">
    <source>
        <dbReference type="EMBL" id="NYZ23972.1"/>
    </source>
</evidence>
<evidence type="ECO:0000256" key="2">
    <source>
        <dbReference type="ARBA" id="ARBA00009347"/>
    </source>
</evidence>
<evidence type="ECO:0000256" key="6">
    <source>
        <dbReference type="SAM" id="MobiDB-lite"/>
    </source>
</evidence>
<dbReference type="Gene3D" id="1.10.540.10">
    <property type="entry name" value="Acyl-CoA dehydrogenase/oxidase, N-terminal domain"/>
    <property type="match status" value="1"/>
</dbReference>
<keyword evidence="4 5" id="KW-0274">FAD</keyword>
<dbReference type="Gene3D" id="1.20.140.10">
    <property type="entry name" value="Butyryl-CoA Dehydrogenase, subunit A, domain 3"/>
    <property type="match status" value="1"/>
</dbReference>
<evidence type="ECO:0000313" key="11">
    <source>
        <dbReference type="Proteomes" id="UP000584642"/>
    </source>
</evidence>
<comment type="cofactor">
    <cofactor evidence="1 5">
        <name>FAD</name>
        <dbReference type="ChEBI" id="CHEBI:57692"/>
    </cofactor>
</comment>
<dbReference type="InterPro" id="IPR006089">
    <property type="entry name" value="Acyl-CoA_DH_CS"/>
</dbReference>
<comment type="similarity">
    <text evidence="2 5">Belongs to the acyl-CoA dehydrogenase family.</text>
</comment>
<dbReference type="PROSITE" id="PS00072">
    <property type="entry name" value="ACYL_COA_DH_1"/>
    <property type="match status" value="1"/>
</dbReference>
<dbReference type="PANTHER" id="PTHR43884">
    <property type="entry name" value="ACYL-COA DEHYDROGENASE"/>
    <property type="match status" value="1"/>
</dbReference>
<dbReference type="PANTHER" id="PTHR43884:SF12">
    <property type="entry name" value="ISOVALERYL-COA DEHYDROGENASE, MITOCHONDRIAL-RELATED"/>
    <property type="match status" value="1"/>
</dbReference>
<dbReference type="InterPro" id="IPR006091">
    <property type="entry name" value="Acyl-CoA_Oxase/DH_mid-dom"/>
</dbReference>
<organism evidence="10 11">
    <name type="scientific">Azospirillum oleiclasticum</name>
    <dbReference type="NCBI Taxonomy" id="2735135"/>
    <lineage>
        <taxon>Bacteria</taxon>
        <taxon>Pseudomonadati</taxon>
        <taxon>Pseudomonadota</taxon>
        <taxon>Alphaproteobacteria</taxon>
        <taxon>Rhodospirillales</taxon>
        <taxon>Azospirillaceae</taxon>
        <taxon>Azospirillum</taxon>
    </lineage>
</organism>
<dbReference type="Pfam" id="PF02771">
    <property type="entry name" value="Acyl-CoA_dh_N"/>
    <property type="match status" value="1"/>
</dbReference>
<evidence type="ECO:0000256" key="5">
    <source>
        <dbReference type="RuleBase" id="RU362125"/>
    </source>
</evidence>
<dbReference type="InterPro" id="IPR009075">
    <property type="entry name" value="AcylCo_DH/oxidase_C"/>
</dbReference>
<dbReference type="InterPro" id="IPR036250">
    <property type="entry name" value="AcylCo_DH-like_C"/>
</dbReference>
<feature type="compositionally biased region" description="Basic and acidic residues" evidence="6">
    <location>
        <begin position="384"/>
        <end position="393"/>
    </location>
</feature>
<dbReference type="SUPFAM" id="SSF56645">
    <property type="entry name" value="Acyl-CoA dehydrogenase NM domain-like"/>
    <property type="match status" value="1"/>
</dbReference>
<dbReference type="InterPro" id="IPR046373">
    <property type="entry name" value="Acyl-CoA_Oxase/DH_mid-dom_sf"/>
</dbReference>
<evidence type="ECO:0000259" key="9">
    <source>
        <dbReference type="Pfam" id="PF02771"/>
    </source>
</evidence>
<protein>
    <submittedName>
        <fullName evidence="10">Acyl-CoA dehydrogenase</fullName>
    </submittedName>
</protein>
<reference evidence="10 11" key="1">
    <citation type="submission" date="2020-05" db="EMBL/GenBank/DDBJ databases">
        <title>Azospirillum oleiclasticum sp. nov, a nitrogen-fixing and heavy crude oil-emulsifying bacterium isolated from the crude oil of Yumen Oilfield.</title>
        <authorList>
            <person name="Wu D."/>
            <person name="Cai M."/>
            <person name="Zhang X."/>
        </authorList>
    </citation>
    <scope>NUCLEOTIDE SEQUENCE [LARGE SCALE GENOMIC DNA]</scope>
    <source>
        <strain evidence="10 11">ROY-1-1-2</strain>
    </source>
</reference>
<keyword evidence="3 5" id="KW-0285">Flavoprotein</keyword>
<feature type="domain" description="Acyl-CoA dehydrogenase/oxidase C-terminal" evidence="7">
    <location>
        <begin position="233"/>
        <end position="378"/>
    </location>
</feature>
<dbReference type="Proteomes" id="UP000584642">
    <property type="component" value="Unassembled WGS sequence"/>
</dbReference>
<evidence type="ECO:0000259" key="8">
    <source>
        <dbReference type="Pfam" id="PF02770"/>
    </source>
</evidence>
<dbReference type="Pfam" id="PF02770">
    <property type="entry name" value="Acyl-CoA_dh_M"/>
    <property type="match status" value="1"/>
</dbReference>
<evidence type="ECO:0000256" key="3">
    <source>
        <dbReference type="ARBA" id="ARBA00022630"/>
    </source>
</evidence>
<dbReference type="EMBL" id="JABFDB010000033">
    <property type="protein sequence ID" value="NYZ23972.1"/>
    <property type="molecule type" value="Genomic_DNA"/>
</dbReference>
<dbReference type="Gene3D" id="2.40.110.10">
    <property type="entry name" value="Butyryl-CoA Dehydrogenase, subunit A, domain 2"/>
    <property type="match status" value="1"/>
</dbReference>
<feature type="domain" description="Acyl-CoA oxidase/dehydrogenase middle" evidence="8">
    <location>
        <begin position="124"/>
        <end position="217"/>
    </location>
</feature>
<dbReference type="PIRSF" id="PIRSF016578">
    <property type="entry name" value="HsaA"/>
    <property type="match status" value="1"/>
</dbReference>
<proteinExistence type="inferred from homology"/>
<keyword evidence="5" id="KW-0560">Oxidoreductase</keyword>
<dbReference type="InterPro" id="IPR013786">
    <property type="entry name" value="AcylCoA_DH/ox_N"/>
</dbReference>
<accession>A0ABX2TI05</accession>
<feature type="domain" description="Acyl-CoA dehydrogenase/oxidase N-terminal" evidence="9">
    <location>
        <begin position="12"/>
        <end position="114"/>
    </location>
</feature>
<dbReference type="InterPro" id="IPR009100">
    <property type="entry name" value="AcylCoA_DH/oxidase_NM_dom_sf"/>
</dbReference>
<dbReference type="Pfam" id="PF00441">
    <property type="entry name" value="Acyl-CoA_dh_1"/>
    <property type="match status" value="1"/>
</dbReference>
<evidence type="ECO:0000259" key="7">
    <source>
        <dbReference type="Pfam" id="PF00441"/>
    </source>
</evidence>